<keyword evidence="2" id="KW-1185">Reference proteome</keyword>
<protein>
    <submittedName>
        <fullName evidence="1">Uncharacterized protein</fullName>
    </submittedName>
</protein>
<gene>
    <name evidence="1" type="ORF">SAMN05444580_101150</name>
</gene>
<reference evidence="1 2" key="1">
    <citation type="submission" date="2016-10" db="EMBL/GenBank/DDBJ databases">
        <authorList>
            <person name="de Groot N.N."/>
        </authorList>
    </citation>
    <scope>NUCLEOTIDE SEQUENCE [LARGE SCALE GENOMIC DNA]</scope>
    <source>
        <strain evidence="1 2">JCM 11308</strain>
    </source>
</reference>
<organism evidence="1 2">
    <name type="scientific">Rhodococcus tukisamuensis</name>
    <dbReference type="NCBI Taxonomy" id="168276"/>
    <lineage>
        <taxon>Bacteria</taxon>
        <taxon>Bacillati</taxon>
        <taxon>Actinomycetota</taxon>
        <taxon>Actinomycetes</taxon>
        <taxon>Mycobacteriales</taxon>
        <taxon>Nocardiaceae</taxon>
        <taxon>Rhodococcus</taxon>
    </lineage>
</organism>
<sequence>MTLGIWPGWILARDGRLSTGPDSRGSLRCAPVTRAVLDVARRLRRRDACRALLSEVIQRGDTSVEELAIELAEGSRRGTALPRSVLRELAADAHSVAEIAAQQLYRRSGLPPMVHNCEIETGTGSFIARPDGWIDSVAMAWEIDSRSPMSHWGPCGQPM</sequence>
<accession>A0A1G6ME94</accession>
<dbReference type="EMBL" id="FNAB01000001">
    <property type="protein sequence ID" value="SDC53928.1"/>
    <property type="molecule type" value="Genomic_DNA"/>
</dbReference>
<dbReference type="AlphaFoldDB" id="A0A1G6ME94"/>
<dbReference type="Proteomes" id="UP000199417">
    <property type="component" value="Unassembled WGS sequence"/>
</dbReference>
<dbReference type="STRING" id="168276.SAMN05444580_101150"/>
<name>A0A1G6ME94_9NOCA</name>
<proteinExistence type="predicted"/>
<evidence type="ECO:0000313" key="2">
    <source>
        <dbReference type="Proteomes" id="UP000199417"/>
    </source>
</evidence>
<evidence type="ECO:0000313" key="1">
    <source>
        <dbReference type="EMBL" id="SDC53928.1"/>
    </source>
</evidence>